<gene>
    <name evidence="2" type="ORF">LCGC14_1929950</name>
</gene>
<evidence type="ECO:0000256" key="1">
    <source>
        <dbReference type="SAM" id="MobiDB-lite"/>
    </source>
</evidence>
<dbReference type="EMBL" id="LAZR01020709">
    <property type="protein sequence ID" value="KKL87911.1"/>
    <property type="molecule type" value="Genomic_DNA"/>
</dbReference>
<name>A0A0F9GBQ8_9ZZZZ</name>
<feature type="non-terminal residue" evidence="2">
    <location>
        <position position="1"/>
    </location>
</feature>
<organism evidence="2">
    <name type="scientific">marine sediment metagenome</name>
    <dbReference type="NCBI Taxonomy" id="412755"/>
    <lineage>
        <taxon>unclassified sequences</taxon>
        <taxon>metagenomes</taxon>
        <taxon>ecological metagenomes</taxon>
    </lineage>
</organism>
<proteinExistence type="predicted"/>
<accession>A0A0F9GBQ8</accession>
<protein>
    <submittedName>
        <fullName evidence="2">Uncharacterized protein</fullName>
    </submittedName>
</protein>
<sequence>PWTKPNEMPSGGGMKEGENEGQEAV</sequence>
<evidence type="ECO:0000313" key="2">
    <source>
        <dbReference type="EMBL" id="KKL87911.1"/>
    </source>
</evidence>
<feature type="region of interest" description="Disordered" evidence="1">
    <location>
        <begin position="1"/>
        <end position="25"/>
    </location>
</feature>
<comment type="caution">
    <text evidence="2">The sequence shown here is derived from an EMBL/GenBank/DDBJ whole genome shotgun (WGS) entry which is preliminary data.</text>
</comment>
<reference evidence="2" key="1">
    <citation type="journal article" date="2015" name="Nature">
        <title>Complex archaea that bridge the gap between prokaryotes and eukaryotes.</title>
        <authorList>
            <person name="Spang A."/>
            <person name="Saw J.H."/>
            <person name="Jorgensen S.L."/>
            <person name="Zaremba-Niedzwiedzka K."/>
            <person name="Martijn J."/>
            <person name="Lind A.E."/>
            <person name="van Eijk R."/>
            <person name="Schleper C."/>
            <person name="Guy L."/>
            <person name="Ettema T.J."/>
        </authorList>
    </citation>
    <scope>NUCLEOTIDE SEQUENCE</scope>
</reference>
<dbReference type="AlphaFoldDB" id="A0A0F9GBQ8"/>